<reference evidence="3" key="1">
    <citation type="submission" date="2024-04" db="EMBL/GenBank/DDBJ databases">
        <title>Salinicola lusitanus LLJ914,a marine bacterium isolated from the Okinawa Trough.</title>
        <authorList>
            <person name="Li J."/>
        </authorList>
    </citation>
    <scope>NUCLEOTIDE SEQUENCE [LARGE SCALE GENOMIC DNA]</scope>
</reference>
<dbReference type="AlphaFoldDB" id="A0AAW0MUA6"/>
<evidence type="ECO:0000259" key="1">
    <source>
        <dbReference type="Pfam" id="PF13843"/>
    </source>
</evidence>
<accession>A0AAW0MUA6</accession>
<dbReference type="PANTHER" id="PTHR46599:SF2">
    <property type="entry name" value="PIGGYBAC TRANSPOSABLE ELEMENT-DERIVED PROTEIN 4-LIKE"/>
    <property type="match status" value="1"/>
</dbReference>
<dbReference type="InterPro" id="IPR029526">
    <property type="entry name" value="PGBD"/>
</dbReference>
<proteinExistence type="predicted"/>
<dbReference type="Proteomes" id="UP001460270">
    <property type="component" value="Unassembled WGS sequence"/>
</dbReference>
<dbReference type="Pfam" id="PF13843">
    <property type="entry name" value="DDE_Tnp_1_7"/>
    <property type="match status" value="2"/>
</dbReference>
<comment type="caution">
    <text evidence="2">The sequence shown here is derived from an EMBL/GenBank/DDBJ whole genome shotgun (WGS) entry which is preliminary data.</text>
</comment>
<sequence>MGINPMHEYADYWSGDPFLGVNGFQRVMTLNRYEKLSQYLHCNHAAARLDRNDPSYHPIAKVAPVVDMARQNFKMYYKHSRDISIDEAMKGYKGRTELRMYMPKKPEKFGIKFWARCDGRTAFMSDFQLYSGKRDQSPLQQLHGLVFLLEHLLSDHIYACGTMLTTRKDVPPALKQKKQLKRQLPNRGDTMSFQKNNVTVTAWNDNNIVIVAHSCLTNPSEMTTCERQVGRQKKTVPQPQAINRYNQHMNGVDVHDQLRKQHAASRASKKYWKYILWFVVDCCRVNAWILYKLASTRQLGKKRRYAQKDFVLELSKELINDFTSRKRAAVRECGSPINIDMQKRKTTHTFERLPGKHRRCKSCYQKERRHETVYGCSTCNTHMCNDCFRLLHPPED</sequence>
<feature type="domain" description="PiggyBac transposable element-derived protein" evidence="1">
    <location>
        <begin position="1"/>
        <end position="141"/>
    </location>
</feature>
<gene>
    <name evidence="2" type="ORF">WMY93_027544</name>
</gene>
<keyword evidence="3" id="KW-1185">Reference proteome</keyword>
<dbReference type="EMBL" id="JBBPFD010000020">
    <property type="protein sequence ID" value="KAK7884421.1"/>
    <property type="molecule type" value="Genomic_DNA"/>
</dbReference>
<name>A0AAW0MUA6_9GOBI</name>
<protein>
    <recommendedName>
        <fullName evidence="1">PiggyBac transposable element-derived protein domain-containing protein</fullName>
    </recommendedName>
</protein>
<organism evidence="2 3">
    <name type="scientific">Mugilogobius chulae</name>
    <name type="common">yellowstripe goby</name>
    <dbReference type="NCBI Taxonomy" id="88201"/>
    <lineage>
        <taxon>Eukaryota</taxon>
        <taxon>Metazoa</taxon>
        <taxon>Chordata</taxon>
        <taxon>Craniata</taxon>
        <taxon>Vertebrata</taxon>
        <taxon>Euteleostomi</taxon>
        <taxon>Actinopterygii</taxon>
        <taxon>Neopterygii</taxon>
        <taxon>Teleostei</taxon>
        <taxon>Neoteleostei</taxon>
        <taxon>Acanthomorphata</taxon>
        <taxon>Gobiaria</taxon>
        <taxon>Gobiiformes</taxon>
        <taxon>Gobioidei</taxon>
        <taxon>Gobiidae</taxon>
        <taxon>Gobionellinae</taxon>
        <taxon>Mugilogobius</taxon>
    </lineage>
</organism>
<evidence type="ECO:0000313" key="2">
    <source>
        <dbReference type="EMBL" id="KAK7884421.1"/>
    </source>
</evidence>
<feature type="domain" description="PiggyBac transposable element-derived protein" evidence="1">
    <location>
        <begin position="146"/>
        <end position="288"/>
    </location>
</feature>
<evidence type="ECO:0000313" key="3">
    <source>
        <dbReference type="Proteomes" id="UP001460270"/>
    </source>
</evidence>
<dbReference type="PANTHER" id="PTHR46599">
    <property type="entry name" value="PIGGYBAC TRANSPOSABLE ELEMENT-DERIVED PROTEIN 4"/>
    <property type="match status" value="1"/>
</dbReference>